<evidence type="ECO:0000313" key="2">
    <source>
        <dbReference type="Proteomes" id="UP001433508"/>
    </source>
</evidence>
<dbReference type="EMBL" id="MU971501">
    <property type="protein sequence ID" value="KAK9234213.1"/>
    <property type="molecule type" value="Genomic_DNA"/>
</dbReference>
<evidence type="ECO:0000313" key="1">
    <source>
        <dbReference type="EMBL" id="KAK9234213.1"/>
    </source>
</evidence>
<dbReference type="Proteomes" id="UP001433508">
    <property type="component" value="Unassembled WGS sequence"/>
</dbReference>
<protein>
    <submittedName>
        <fullName evidence="1">Fungal-specific transcription factor domain-containing protein</fullName>
    </submittedName>
</protein>
<keyword evidence="2" id="KW-1185">Reference proteome</keyword>
<comment type="caution">
    <text evidence="1">The sequence shown here is derived from an EMBL/GenBank/DDBJ whole genome shotgun (WGS) entry which is preliminary data.</text>
</comment>
<name>A0ACC3SRF9_LIPKO</name>
<accession>A0ACC3SRF9</accession>
<reference evidence="2" key="1">
    <citation type="journal article" date="2024" name="Front. Bioeng. Biotechnol.">
        <title>Genome-scale model development and genomic sequencing of the oleaginous clade Lipomyces.</title>
        <authorList>
            <person name="Czajka J.J."/>
            <person name="Han Y."/>
            <person name="Kim J."/>
            <person name="Mondo S.J."/>
            <person name="Hofstad B.A."/>
            <person name="Robles A."/>
            <person name="Haridas S."/>
            <person name="Riley R."/>
            <person name="LaButti K."/>
            <person name="Pangilinan J."/>
            <person name="Andreopoulos W."/>
            <person name="Lipzen A."/>
            <person name="Yan J."/>
            <person name="Wang M."/>
            <person name="Ng V."/>
            <person name="Grigoriev I.V."/>
            <person name="Spatafora J.W."/>
            <person name="Magnuson J.K."/>
            <person name="Baker S.E."/>
            <person name="Pomraning K.R."/>
        </authorList>
    </citation>
    <scope>NUCLEOTIDE SEQUENCE [LARGE SCALE GENOMIC DNA]</scope>
    <source>
        <strain evidence="2">CBS 7786</strain>
    </source>
</reference>
<proteinExistence type="predicted"/>
<sequence>MVHNEQLTRRSDDARPEAETPGKRRKATLACNVCRARKTGCDGLRPYCTSCRLRGWQDRCSYQETLSQPPALTILDLENRVRQIEANLLANPAGLRAVTDDVPGRSEVADSGSRSPPPAATHAVEDESFYGPNSNSVFVDEVVRMTGPAYGRDDNISPVSSGSAHIRCTTPVHSKLEYDLRDLTLPARQLADALLLGYWNYLHPIYFIIHRPSFEAQYNQLWQSNVVSGPHRRGEGPDVVFYSTLNIVLARPVYVTKLCQRLVSVETLDSSTLSIVQCLLLRSIYLLYTPYADRCWNIASVAIRIAQAIGLDASRLREESPNQLVREMRRRVWYSCISVDRLIANTFGRPKLLQIQGSFFTTSISIPLPAPIDDEYLSETAEGRQPANKPSRITFFIHTLQLQEILEKLHDIEAKYIAYPNKVRTWNCSIRTLKCDIDEFLQEVEHFELWLPHYLHADESPPGRYEDPCLQTQATTLKSRILYTRLRILRPLIIVNAGRILSLKRRDCVFKDLSRLCVSVSHSVLETLYRGLTSPKKTFPWHALYFAFAATSVLIAGTLCPELEINFDVEPAKTSWKRALAIFDFHKDHVASAKKGLESLQKFRAYIATHAASLSGDSLPGESNSGLTPSTAPLSLGPETIDDADATAMLPLPEISDFLDSSSFDKSWLSFQDFSIDNWLASQL</sequence>
<organism evidence="1 2">
    <name type="scientific">Lipomyces kononenkoae</name>
    <name type="common">Yeast</name>
    <dbReference type="NCBI Taxonomy" id="34357"/>
    <lineage>
        <taxon>Eukaryota</taxon>
        <taxon>Fungi</taxon>
        <taxon>Dikarya</taxon>
        <taxon>Ascomycota</taxon>
        <taxon>Saccharomycotina</taxon>
        <taxon>Lipomycetes</taxon>
        <taxon>Lipomycetales</taxon>
        <taxon>Lipomycetaceae</taxon>
        <taxon>Lipomyces</taxon>
    </lineage>
</organism>
<gene>
    <name evidence="1" type="ORF">V1525DRAFT_391675</name>
</gene>